<proteinExistence type="predicted"/>
<dbReference type="KEGG" id="vg:19487485"/>
<accession>A0A023ZWC8</accession>
<evidence type="ECO:0000313" key="2">
    <source>
        <dbReference type="Proteomes" id="UP000024435"/>
    </source>
</evidence>
<evidence type="ECO:0000313" key="1">
    <source>
        <dbReference type="EMBL" id="AHY84121.1"/>
    </source>
</evidence>
<dbReference type="GeneID" id="19487485"/>
<protein>
    <submittedName>
        <fullName evidence="1">Minor tail protein</fullName>
    </submittedName>
</protein>
<keyword evidence="2" id="KW-1185">Reference proteome</keyword>
<dbReference type="EMBL" id="KJ538721">
    <property type="protein sequence ID" value="AHY84121.1"/>
    <property type="molecule type" value="Genomic_DNA"/>
</dbReference>
<dbReference type="RefSeq" id="YP_009031557.1">
    <property type="nucleotide sequence ID" value="NC_024138.1"/>
</dbReference>
<dbReference type="Proteomes" id="UP000024435">
    <property type="component" value="Segment"/>
</dbReference>
<sequence>MSRFADTIDIYGKHGQIYRISGPGQGQQGFELAPGSTGLLQDAPVKTTWHKTMFGMSMSGMEWERRDIVWTVNIGVNLGLDPLRDPDEWHDLYDEWRRAFSYTHDTKIVYGSADGDRVLYARLLETPKPFSAHQFEGGDPKRWSMSSIVMTMACEFPFYIGPSEVYEWEFEGSGLFWTRIPHYNPSDVPIWPTYECTWGARWHIPDFSWGNEEFGRGQADLDKIVRTPELQMGENIEIQTRPDLETYQAENDAPVGLRANGRDFEYPILPGEGDPNPANGAVFMADRVVDGGALRATYPRWYSSPYSRPRLFDAINQVVV</sequence>
<gene>
    <name evidence="1" type="primary">47</name>
    <name evidence="1" type="ORF">PBI_MOSMORIS_47</name>
</gene>
<organism evidence="1 2">
    <name type="scientific">Mycobacterium phage MosMoris</name>
    <dbReference type="NCBI Taxonomy" id="1471542"/>
    <lineage>
        <taxon>Viruses</taxon>
        <taxon>Duplodnaviria</taxon>
        <taxon>Heunggongvirae</taxon>
        <taxon>Uroviricota</taxon>
        <taxon>Caudoviricetes</taxon>
        <taxon>Marvinvirus</taxon>
        <taxon>Marvinvirus mosmoris</taxon>
    </lineage>
</organism>
<reference evidence="1 2" key="1">
    <citation type="submission" date="2014-03" db="EMBL/GenBank/DDBJ databases">
        <authorList>
            <person name="Bragg J."/>
            <person name="Dehn A."/>
            <person name="Hefner M."/>
            <person name="McHugh D."/>
            <person name="Petersen P."/>
            <person name="Zeba F."/>
            <person name="Zegers G.P."/>
            <person name="Page S.T."/>
            <person name="Bradley K.W."/>
            <person name="Clarke D.Q."/>
            <person name="Lewis M.F."/>
            <person name="Barker L.P."/>
            <person name="Bailey C."/>
            <person name="Asai D.J."/>
            <person name="Garber M.L."/>
            <person name="Bowman C.A."/>
            <person name="Russell D.A."/>
            <person name="Pope W.H."/>
            <person name="Jacobs-Sera D."/>
            <person name="Hendrix R.W."/>
            <person name="Hatfull G.F."/>
        </authorList>
    </citation>
    <scope>NUCLEOTIDE SEQUENCE [LARGE SCALE GENOMIC DNA]</scope>
</reference>
<name>A0A023ZWC8_9CAUD</name>